<dbReference type="PANTHER" id="PTHR32332">
    <property type="entry name" value="2-NITROPROPANE DIOXYGENASE"/>
    <property type="match status" value="1"/>
</dbReference>
<proteinExistence type="predicted"/>
<keyword evidence="7" id="KW-1185">Reference proteome</keyword>
<keyword evidence="5 6" id="KW-0560">Oxidoreductase</keyword>
<accession>A0ABV2JAS6</accession>
<comment type="caution">
    <text evidence="6">The sequence shown here is derived from an EMBL/GenBank/DDBJ whole genome shotgun (WGS) entry which is preliminary data.</text>
</comment>
<dbReference type="Pfam" id="PF03060">
    <property type="entry name" value="NMO"/>
    <property type="match status" value="2"/>
</dbReference>
<keyword evidence="4" id="KW-0288">FMN</keyword>
<keyword evidence="3" id="KW-0285">Flavoprotein</keyword>
<evidence type="ECO:0000313" key="6">
    <source>
        <dbReference type="EMBL" id="MET3616899.1"/>
    </source>
</evidence>
<dbReference type="PANTHER" id="PTHR32332:SF20">
    <property type="entry name" value="2-NITROPROPANE DIOXYGENASE-LIKE PROTEIN"/>
    <property type="match status" value="1"/>
</dbReference>
<organism evidence="6 7">
    <name type="scientific">Peptoniphilus olsenii</name>
    <dbReference type="NCBI Taxonomy" id="411570"/>
    <lineage>
        <taxon>Bacteria</taxon>
        <taxon>Bacillati</taxon>
        <taxon>Bacillota</taxon>
        <taxon>Tissierellia</taxon>
        <taxon>Tissierellales</taxon>
        <taxon>Peptoniphilaceae</taxon>
        <taxon>Peptoniphilus</taxon>
    </lineage>
</organism>
<dbReference type="Proteomes" id="UP001549162">
    <property type="component" value="Unassembled WGS sequence"/>
</dbReference>
<comment type="function">
    <text evidence="1">Nitronate monooxygenase that uses molecular oxygen to catalyze the oxidative denitrification of alkyl nitronates. Acts on propionate 3-nitronate (P3N), the presumed physiological substrate. Probably functions in the detoxification of P3N, a metabolic poison produced by plants and fungi as a defense mechanism.</text>
</comment>
<gene>
    <name evidence="6" type="ORF">ABID14_000524</name>
</gene>
<evidence type="ECO:0000256" key="1">
    <source>
        <dbReference type="ARBA" id="ARBA00003535"/>
    </source>
</evidence>
<dbReference type="GO" id="GO:0004318">
    <property type="term" value="F:enoyl-[acyl-carrier-protein] reductase (NADH) activity"/>
    <property type="evidence" value="ECO:0007669"/>
    <property type="project" value="UniProtKB-EC"/>
</dbReference>
<evidence type="ECO:0000256" key="3">
    <source>
        <dbReference type="ARBA" id="ARBA00022630"/>
    </source>
</evidence>
<evidence type="ECO:0000313" key="7">
    <source>
        <dbReference type="Proteomes" id="UP001549162"/>
    </source>
</evidence>
<dbReference type="SUPFAM" id="SSF51412">
    <property type="entry name" value="Inosine monophosphate dehydrogenase (IMPDH)"/>
    <property type="match status" value="1"/>
</dbReference>
<dbReference type="CDD" id="cd04730">
    <property type="entry name" value="NPD_like"/>
    <property type="match status" value="1"/>
</dbReference>
<evidence type="ECO:0000256" key="4">
    <source>
        <dbReference type="ARBA" id="ARBA00022643"/>
    </source>
</evidence>
<sequence length="305" mass="33083">MDLEKILDIKYPIIQGGMAHIATGEFAAAVSNAGALGTIASGAMSASDLNSEIKKCKMKTDNPFAVNLIMIRKEIKSLIEVILDNKVNIVTIGAGSPGRFLEILKKEGVKVLPVVSSPLQISRLEKSDCSAYIAEGMEAGGHIGHMTSMVLVPQAKDITKKPIICAGGIASGKQMLAAEILGAAGVQIGTGFLFTKECPIHENYKKKLIESSSSKVTVIGKNKRIPIRLLKNNMTREYEKLERNYDFEQLENFTVGRLKNAVVNGDIDDGSLMCGLTVGQFDEIISVKDFIDKLIYEYEEAKNGN</sequence>
<dbReference type="RefSeq" id="WP_354366909.1">
    <property type="nucleotide sequence ID" value="NZ_JBEPMA010000002.1"/>
</dbReference>
<reference evidence="6 7" key="1">
    <citation type="submission" date="2024-06" db="EMBL/GenBank/DDBJ databases">
        <title>Genomic Encyclopedia of Type Strains, Phase IV (KMG-IV): sequencing the most valuable type-strain genomes for metagenomic binning, comparative biology and taxonomic classification.</title>
        <authorList>
            <person name="Goeker M."/>
        </authorList>
    </citation>
    <scope>NUCLEOTIDE SEQUENCE [LARGE SCALE GENOMIC DNA]</scope>
    <source>
        <strain evidence="6 7">DSM 21460</strain>
    </source>
</reference>
<dbReference type="InterPro" id="IPR013785">
    <property type="entry name" value="Aldolase_TIM"/>
</dbReference>
<name>A0ABV2JAS6_9FIRM</name>
<evidence type="ECO:0000256" key="5">
    <source>
        <dbReference type="ARBA" id="ARBA00023002"/>
    </source>
</evidence>
<protein>
    <recommendedName>
        <fullName evidence="2">Probable nitronate monooxygenase</fullName>
    </recommendedName>
</protein>
<dbReference type="InterPro" id="IPR004136">
    <property type="entry name" value="NMO"/>
</dbReference>
<evidence type="ECO:0000256" key="2">
    <source>
        <dbReference type="ARBA" id="ARBA00013457"/>
    </source>
</evidence>
<dbReference type="Gene3D" id="3.20.20.70">
    <property type="entry name" value="Aldolase class I"/>
    <property type="match status" value="1"/>
</dbReference>
<dbReference type="EMBL" id="JBEPMA010000002">
    <property type="protein sequence ID" value="MET3616899.1"/>
    <property type="molecule type" value="Genomic_DNA"/>
</dbReference>